<organism evidence="2 3">
    <name type="scientific">Pleionea litopenaei</name>
    <dbReference type="NCBI Taxonomy" id="3070815"/>
    <lineage>
        <taxon>Bacteria</taxon>
        <taxon>Pseudomonadati</taxon>
        <taxon>Pseudomonadota</taxon>
        <taxon>Gammaproteobacteria</taxon>
        <taxon>Oceanospirillales</taxon>
        <taxon>Pleioneaceae</taxon>
        <taxon>Pleionea</taxon>
    </lineage>
</organism>
<sequence>MILRISGAIFFLLFINIAMSAQTTTPNSQEPPVVDTPESAQPPLENYQEILKQFPLEQVFETNTTSKGLLIHYPNQHSINYGRLIIAAPSNATTSSISQFILQLNQLGWHVYLLLHQSDSLNDDVAWLNDLDVSINHIEQQASDEIFLLLLQQTSFDWIKVHNLKEESDNTKLLAKVTPKLSGVLIYLTGLPSQQIQSFKNFNKVGISPNYLIITSASFREQVTPAVEMIAKQQNSQVDDQLGLDLHTSINNQVFITKKFHGWMKKITLKSSK</sequence>
<protein>
    <recommendedName>
        <fullName evidence="4">DUF3530 family protein</fullName>
    </recommendedName>
</protein>
<name>A0AA51RRN8_9GAMM</name>
<keyword evidence="3" id="KW-1185">Reference proteome</keyword>
<keyword evidence="1" id="KW-0732">Signal</keyword>
<dbReference type="Proteomes" id="UP001239782">
    <property type="component" value="Chromosome"/>
</dbReference>
<accession>A0AA51RRN8</accession>
<proteinExistence type="predicted"/>
<gene>
    <name evidence="2" type="ORF">Q9312_13900</name>
</gene>
<feature type="chain" id="PRO_5041428547" description="DUF3530 family protein" evidence="1">
    <location>
        <begin position="21"/>
        <end position="273"/>
    </location>
</feature>
<evidence type="ECO:0008006" key="4">
    <source>
        <dbReference type="Google" id="ProtNLM"/>
    </source>
</evidence>
<reference evidence="2 3" key="1">
    <citation type="submission" date="2023-08" db="EMBL/GenBank/DDBJ databases">
        <title>Pleionea litopenaei sp. nov., isolated from stomach of juvenile Litopenaeus vannamei.</title>
        <authorList>
            <person name="Rho A.M."/>
            <person name="Hwang C.Y."/>
        </authorList>
    </citation>
    <scope>NUCLEOTIDE SEQUENCE [LARGE SCALE GENOMIC DNA]</scope>
    <source>
        <strain evidence="2 3">HL-JVS1</strain>
    </source>
</reference>
<dbReference type="AlphaFoldDB" id="A0AA51RRN8"/>
<dbReference type="EMBL" id="CP133548">
    <property type="protein sequence ID" value="WMS86312.1"/>
    <property type="molecule type" value="Genomic_DNA"/>
</dbReference>
<evidence type="ECO:0000313" key="2">
    <source>
        <dbReference type="EMBL" id="WMS86312.1"/>
    </source>
</evidence>
<dbReference type="RefSeq" id="WP_309201464.1">
    <property type="nucleotide sequence ID" value="NZ_CP133548.1"/>
</dbReference>
<dbReference type="KEGG" id="plei:Q9312_13900"/>
<evidence type="ECO:0000256" key="1">
    <source>
        <dbReference type="SAM" id="SignalP"/>
    </source>
</evidence>
<evidence type="ECO:0000313" key="3">
    <source>
        <dbReference type="Proteomes" id="UP001239782"/>
    </source>
</evidence>
<feature type="signal peptide" evidence="1">
    <location>
        <begin position="1"/>
        <end position="20"/>
    </location>
</feature>